<dbReference type="CDD" id="cd22784">
    <property type="entry name" value="DPBB_MltA_YuiC-like"/>
    <property type="match status" value="1"/>
</dbReference>
<proteinExistence type="predicted"/>
<name>A0ABV4AFL5_9GAMM</name>
<accession>A0ABV4AFL5</accession>
<evidence type="ECO:0000313" key="1">
    <source>
        <dbReference type="EMBL" id="MEY1661622.1"/>
    </source>
</evidence>
<comment type="caution">
    <text evidence="1">The sequence shown here is derived from an EMBL/GenBank/DDBJ whole genome shotgun (WGS) entry which is preliminary data.</text>
</comment>
<dbReference type="Proteomes" id="UP001562065">
    <property type="component" value="Unassembled WGS sequence"/>
</dbReference>
<reference evidence="1 2" key="1">
    <citation type="submission" date="2024-07" db="EMBL/GenBank/DDBJ databases">
        <authorList>
            <person name="Ren Q."/>
        </authorList>
    </citation>
    <scope>NUCLEOTIDE SEQUENCE [LARGE SCALE GENOMIC DNA]</scope>
    <source>
        <strain evidence="1 2">REN37</strain>
    </source>
</reference>
<gene>
    <name evidence="1" type="ORF">AB5I84_05605</name>
</gene>
<sequence length="150" mass="16391">MPCPLGACRRRVLLPPGVPVIRALLLGLGLGCAMAAGAGEHQLQVTASAYNSLPGQGQGDVSVGAWGDRLRPGMRAIAVSRDLLDMGLSHRSRVTIDGLPGEYLVLDKMHPRWRKKIDVYHGTDLQAARRWGVRTVTIRWRDAPQNAPRR</sequence>
<protein>
    <submittedName>
        <fullName evidence="1">3D domain-containing protein</fullName>
    </submittedName>
</protein>
<dbReference type="RefSeq" id="WP_369456066.1">
    <property type="nucleotide sequence ID" value="NZ_JBGCUO010000001.1"/>
</dbReference>
<organism evidence="1 2">
    <name type="scientific">Isoalcanivorax beigongshangi</name>
    <dbReference type="NCBI Taxonomy" id="3238810"/>
    <lineage>
        <taxon>Bacteria</taxon>
        <taxon>Pseudomonadati</taxon>
        <taxon>Pseudomonadota</taxon>
        <taxon>Gammaproteobacteria</taxon>
        <taxon>Oceanospirillales</taxon>
        <taxon>Alcanivoracaceae</taxon>
        <taxon>Isoalcanivorax</taxon>
    </lineage>
</organism>
<dbReference type="EMBL" id="JBGCUO010000001">
    <property type="protein sequence ID" value="MEY1661622.1"/>
    <property type="molecule type" value="Genomic_DNA"/>
</dbReference>
<evidence type="ECO:0000313" key="2">
    <source>
        <dbReference type="Proteomes" id="UP001562065"/>
    </source>
</evidence>
<keyword evidence="2" id="KW-1185">Reference proteome</keyword>